<keyword evidence="2" id="KW-0449">Lipoprotein</keyword>
<keyword evidence="1" id="KW-0812">Transmembrane</keyword>
<name>A0ABV8ST14_9GAMM</name>
<evidence type="ECO:0000313" key="2">
    <source>
        <dbReference type="EMBL" id="MFC4309870.1"/>
    </source>
</evidence>
<comment type="caution">
    <text evidence="2">The sequence shown here is derived from an EMBL/GenBank/DDBJ whole genome shotgun (WGS) entry which is preliminary data.</text>
</comment>
<evidence type="ECO:0000256" key="1">
    <source>
        <dbReference type="SAM" id="Phobius"/>
    </source>
</evidence>
<organism evidence="2 3">
    <name type="scientific">Steroidobacter flavus</name>
    <dbReference type="NCBI Taxonomy" id="1842136"/>
    <lineage>
        <taxon>Bacteria</taxon>
        <taxon>Pseudomonadati</taxon>
        <taxon>Pseudomonadota</taxon>
        <taxon>Gammaproteobacteria</taxon>
        <taxon>Steroidobacterales</taxon>
        <taxon>Steroidobacteraceae</taxon>
        <taxon>Steroidobacter</taxon>
    </lineage>
</organism>
<dbReference type="PIRSF" id="PIRSF028200">
    <property type="entry name" value="UCP028200"/>
    <property type="match status" value="1"/>
</dbReference>
<dbReference type="Pfam" id="PF19795">
    <property type="entry name" value="DUF6279"/>
    <property type="match status" value="1"/>
</dbReference>
<accession>A0ABV8ST14</accession>
<protein>
    <submittedName>
        <fullName evidence="2">DUF6279 family lipoprotein</fullName>
    </submittedName>
</protein>
<feature type="transmembrane region" description="Helical" evidence="1">
    <location>
        <begin position="21"/>
        <end position="39"/>
    </location>
</feature>
<keyword evidence="1" id="KW-1133">Transmembrane helix</keyword>
<dbReference type="RefSeq" id="WP_380596900.1">
    <property type="nucleotide sequence ID" value="NZ_JBHSDU010000003.1"/>
</dbReference>
<sequence length="299" mass="34139">MTRTAASPNIRTGTTTRALRLPLLLAVSLCFAACTNFFYNRLDTLAAWYIQDLVSLDTSQRSDLRSWLESTLQWHRSSELALYAKFLRELAAKSAHPGNAATYKGIETQVELFGSRLVERAAPDAARLLMSLSPEQLTEFENNLAEKSRERNEENLEALKKGQWHEKRAKDIEKQLKRWTGSITKEQHLLIAEESKRFDSTTADWLESQTRWRTAMFGALRERFTASQSPATVEERILKLLRAPESQWTRAYQTKAAQNREQSLAVLGAIDASLTPEQRSHLQRELIELAKQLEAMTQS</sequence>
<reference evidence="3" key="1">
    <citation type="journal article" date="2019" name="Int. J. Syst. Evol. Microbiol.">
        <title>The Global Catalogue of Microorganisms (GCM) 10K type strain sequencing project: providing services to taxonomists for standard genome sequencing and annotation.</title>
        <authorList>
            <consortium name="The Broad Institute Genomics Platform"/>
            <consortium name="The Broad Institute Genome Sequencing Center for Infectious Disease"/>
            <person name="Wu L."/>
            <person name="Ma J."/>
        </authorList>
    </citation>
    <scope>NUCLEOTIDE SEQUENCE [LARGE SCALE GENOMIC DNA]</scope>
    <source>
        <strain evidence="3">CGMCC 1.10759</strain>
    </source>
</reference>
<dbReference type="InterPro" id="IPR016875">
    <property type="entry name" value="UCP028200"/>
</dbReference>
<dbReference type="EMBL" id="JBHSDU010000003">
    <property type="protein sequence ID" value="MFC4309870.1"/>
    <property type="molecule type" value="Genomic_DNA"/>
</dbReference>
<keyword evidence="1" id="KW-0472">Membrane</keyword>
<keyword evidence="3" id="KW-1185">Reference proteome</keyword>
<gene>
    <name evidence="2" type="ORF">ACFPN2_12330</name>
</gene>
<evidence type="ECO:0000313" key="3">
    <source>
        <dbReference type="Proteomes" id="UP001595904"/>
    </source>
</evidence>
<proteinExistence type="predicted"/>
<dbReference type="Proteomes" id="UP001595904">
    <property type="component" value="Unassembled WGS sequence"/>
</dbReference>